<dbReference type="EnsemblPlants" id="MELO3C026295.2.1">
    <property type="protein sequence ID" value="MELO3C026295.2.1"/>
    <property type="gene ID" value="MELO3C026295.2"/>
</dbReference>
<proteinExistence type="predicted"/>
<sequence length="39" mass="4802">MARTRFRQVERLRRFDGGDWKKLPTALRRSEVGLRWLEN</sequence>
<name>A0A9I9DYR5_CUCME</name>
<dbReference type="AlphaFoldDB" id="A0A9I9DYR5"/>
<protein>
    <submittedName>
        <fullName evidence="1">Uncharacterized protein</fullName>
    </submittedName>
</protein>
<reference evidence="1" key="1">
    <citation type="submission" date="2023-03" db="UniProtKB">
        <authorList>
            <consortium name="EnsemblPlants"/>
        </authorList>
    </citation>
    <scope>IDENTIFICATION</scope>
</reference>
<organism evidence="1">
    <name type="scientific">Cucumis melo</name>
    <name type="common">Muskmelon</name>
    <dbReference type="NCBI Taxonomy" id="3656"/>
    <lineage>
        <taxon>Eukaryota</taxon>
        <taxon>Viridiplantae</taxon>
        <taxon>Streptophyta</taxon>
        <taxon>Embryophyta</taxon>
        <taxon>Tracheophyta</taxon>
        <taxon>Spermatophyta</taxon>
        <taxon>Magnoliopsida</taxon>
        <taxon>eudicotyledons</taxon>
        <taxon>Gunneridae</taxon>
        <taxon>Pentapetalae</taxon>
        <taxon>rosids</taxon>
        <taxon>fabids</taxon>
        <taxon>Cucurbitales</taxon>
        <taxon>Cucurbitaceae</taxon>
        <taxon>Benincaseae</taxon>
        <taxon>Cucumis</taxon>
    </lineage>
</organism>
<dbReference type="Gramene" id="MELO3C026295.2.1">
    <property type="protein sequence ID" value="MELO3C026295.2.1"/>
    <property type="gene ID" value="MELO3C026295.2"/>
</dbReference>
<evidence type="ECO:0000313" key="1">
    <source>
        <dbReference type="EnsemblPlants" id="MELO3C026295.2.1"/>
    </source>
</evidence>
<accession>A0A9I9DYR5</accession>